<dbReference type="Proteomes" id="UP000078559">
    <property type="component" value="Chromosome 5"/>
</dbReference>
<dbReference type="InterPro" id="IPR006140">
    <property type="entry name" value="D-isomer_DH_NAD-bd"/>
</dbReference>
<protein>
    <recommendedName>
        <fullName evidence="3">D-isomer specific 2-hydroxyacid dehydrogenase NAD-binding domain-containing protein</fullName>
    </recommendedName>
</protein>
<gene>
    <name evidence="4" type="ORF">VM1G_05315</name>
</gene>
<dbReference type="InterPro" id="IPR036291">
    <property type="entry name" value="NAD(P)-bd_dom_sf"/>
</dbReference>
<dbReference type="GO" id="GO:0051287">
    <property type="term" value="F:NAD binding"/>
    <property type="evidence" value="ECO:0007669"/>
    <property type="project" value="InterPro"/>
</dbReference>
<dbReference type="Pfam" id="PF02826">
    <property type="entry name" value="2-Hacid_dh_C"/>
    <property type="match status" value="2"/>
</dbReference>
<evidence type="ECO:0000259" key="3">
    <source>
        <dbReference type="Pfam" id="PF02826"/>
    </source>
</evidence>
<feature type="domain" description="D-isomer specific 2-hydroxyacid dehydrogenase NAD-binding" evidence="3">
    <location>
        <begin position="264"/>
        <end position="373"/>
    </location>
</feature>
<sequence>MLLQKLEIDGLSTHVKSHGQHHRGHGPDEEVVLCVVYHFAEPTEAIRKLQIKFPHVRFIWHTVEDRFGVDHEEVIPDADYRAATIYLTFGHSPPSLSLMPNLRLIQLLTSGHDHLRSTPLLSDPSIPVATCSGVSARPIAQYVVLQILSFAHQWPRTLRVMEEGKWVGPESKRVGGRGYPVGSVLAGKRVGIWGYGSIGRQVARVLHAMGMHIIACASGDKSTPESRRLRAATPFSGTAMGDDDGTLPVEWHSGSTRAGLQNFLAADLDILAIFTPLTSSTKHALGKEEFDILPRRSLLPQADHTSHPHGRGKPQPFLVNVSRGPIIVQDELVAALKDGRLAGAALDVTDPEPLPENHELWSLPNVNITPHMSWCFEEYVEECVGTVLEENLRRLSSGKRLLNQI</sequence>
<dbReference type="PANTHER" id="PTHR43333:SF1">
    <property type="entry name" value="D-ISOMER SPECIFIC 2-HYDROXYACID DEHYDROGENASE NAD-BINDING DOMAIN-CONTAINING PROTEIN"/>
    <property type="match status" value="1"/>
</dbReference>
<dbReference type="Gene3D" id="3.40.50.720">
    <property type="entry name" value="NAD(P)-binding Rossmann-like Domain"/>
    <property type="match status" value="2"/>
</dbReference>
<dbReference type="AlphaFoldDB" id="A0A194W0L5"/>
<keyword evidence="5" id="KW-1185">Reference proteome</keyword>
<evidence type="ECO:0000313" key="5">
    <source>
        <dbReference type="Proteomes" id="UP000078559"/>
    </source>
</evidence>
<feature type="domain" description="D-isomer specific 2-hydroxyacid dehydrogenase NAD-binding" evidence="3">
    <location>
        <begin position="146"/>
        <end position="223"/>
    </location>
</feature>
<name>A0A194W0L5_CYTMA</name>
<dbReference type="SUPFAM" id="SSF51735">
    <property type="entry name" value="NAD(P)-binding Rossmann-fold domains"/>
    <property type="match status" value="1"/>
</dbReference>
<organism evidence="4 5">
    <name type="scientific">Cytospora mali</name>
    <name type="common">Apple Valsa canker fungus</name>
    <name type="synonym">Valsa mali</name>
    <dbReference type="NCBI Taxonomy" id="578113"/>
    <lineage>
        <taxon>Eukaryota</taxon>
        <taxon>Fungi</taxon>
        <taxon>Dikarya</taxon>
        <taxon>Ascomycota</taxon>
        <taxon>Pezizomycotina</taxon>
        <taxon>Sordariomycetes</taxon>
        <taxon>Sordariomycetidae</taxon>
        <taxon>Diaporthales</taxon>
        <taxon>Cytosporaceae</taxon>
        <taxon>Cytospora</taxon>
    </lineage>
</organism>
<reference evidence="4" key="1">
    <citation type="submission" date="2014-12" db="EMBL/GenBank/DDBJ databases">
        <title>Genome Sequence of Valsa Canker Pathogens Uncovers a Specific Adaption of Colonization on Woody Bark.</title>
        <authorList>
            <person name="Yin Z."/>
            <person name="Liu H."/>
            <person name="Gao X."/>
            <person name="Li Z."/>
            <person name="Song N."/>
            <person name="Ke X."/>
            <person name="Dai Q."/>
            <person name="Wu Y."/>
            <person name="Sun Y."/>
            <person name="Xu J.-R."/>
            <person name="Kang Z.K."/>
            <person name="Wang L."/>
            <person name="Huang L."/>
        </authorList>
    </citation>
    <scope>NUCLEOTIDE SEQUENCE [LARGE SCALE GENOMIC DNA]</scope>
    <source>
        <strain evidence="4">03-8</strain>
    </source>
</reference>
<evidence type="ECO:0000256" key="1">
    <source>
        <dbReference type="ARBA" id="ARBA00023002"/>
    </source>
</evidence>
<evidence type="ECO:0000313" key="4">
    <source>
        <dbReference type="EMBL" id="KUI69999.1"/>
    </source>
</evidence>
<dbReference type="GO" id="GO:0016491">
    <property type="term" value="F:oxidoreductase activity"/>
    <property type="evidence" value="ECO:0007669"/>
    <property type="project" value="UniProtKB-KW"/>
</dbReference>
<dbReference type="EMBL" id="CM003102">
    <property type="protein sequence ID" value="KUI69999.1"/>
    <property type="molecule type" value="Genomic_DNA"/>
</dbReference>
<dbReference type="SMR" id="A0A194W0L5"/>
<accession>A0A194W0L5</accession>
<dbReference type="OrthoDB" id="298012at2759"/>
<evidence type="ECO:0000256" key="2">
    <source>
        <dbReference type="ARBA" id="ARBA00023027"/>
    </source>
</evidence>
<proteinExistence type="predicted"/>
<keyword evidence="2" id="KW-0520">NAD</keyword>
<keyword evidence="1" id="KW-0560">Oxidoreductase</keyword>
<dbReference type="PANTHER" id="PTHR43333">
    <property type="entry name" value="2-HACID_DH_C DOMAIN-CONTAINING PROTEIN"/>
    <property type="match status" value="1"/>
</dbReference>
<dbReference type="SUPFAM" id="SSF52283">
    <property type="entry name" value="Formate/glycerate dehydrogenase catalytic domain-like"/>
    <property type="match status" value="1"/>
</dbReference>